<dbReference type="AlphaFoldDB" id="A0AAV4VEJ8"/>
<evidence type="ECO:0000313" key="2">
    <source>
        <dbReference type="EMBL" id="GIY68702.1"/>
    </source>
</evidence>
<sequence>MQQPIIDKEYKKGLFVGSFRSRSISPFGQDDMKGRDVQYQRAKRDFQNGACLLKKAVCFLVRLACTVQKAVGTQWARTPFTFIKSVGVLVFLFWGIIYLIS</sequence>
<feature type="transmembrane region" description="Helical" evidence="1">
    <location>
        <begin position="82"/>
        <end position="100"/>
    </location>
</feature>
<comment type="caution">
    <text evidence="2">The sequence shown here is derived from an EMBL/GenBank/DDBJ whole genome shotgun (WGS) entry which is preliminary data.</text>
</comment>
<organism evidence="2 3">
    <name type="scientific">Caerostris extrusa</name>
    <name type="common">Bark spider</name>
    <name type="synonym">Caerostris bankana</name>
    <dbReference type="NCBI Taxonomy" id="172846"/>
    <lineage>
        <taxon>Eukaryota</taxon>
        <taxon>Metazoa</taxon>
        <taxon>Ecdysozoa</taxon>
        <taxon>Arthropoda</taxon>
        <taxon>Chelicerata</taxon>
        <taxon>Arachnida</taxon>
        <taxon>Araneae</taxon>
        <taxon>Araneomorphae</taxon>
        <taxon>Entelegynae</taxon>
        <taxon>Araneoidea</taxon>
        <taxon>Araneidae</taxon>
        <taxon>Caerostris</taxon>
    </lineage>
</organism>
<keyword evidence="1" id="KW-0472">Membrane</keyword>
<keyword evidence="1" id="KW-0812">Transmembrane</keyword>
<protein>
    <submittedName>
        <fullName evidence="2">Uncharacterized protein</fullName>
    </submittedName>
</protein>
<evidence type="ECO:0000256" key="1">
    <source>
        <dbReference type="SAM" id="Phobius"/>
    </source>
</evidence>
<accession>A0AAV4VEJ8</accession>
<gene>
    <name evidence="2" type="ORF">CEXT_35021</name>
</gene>
<proteinExistence type="predicted"/>
<dbReference type="EMBL" id="BPLR01014426">
    <property type="protein sequence ID" value="GIY68702.1"/>
    <property type="molecule type" value="Genomic_DNA"/>
</dbReference>
<reference evidence="2 3" key="1">
    <citation type="submission" date="2021-06" db="EMBL/GenBank/DDBJ databases">
        <title>Caerostris extrusa draft genome.</title>
        <authorList>
            <person name="Kono N."/>
            <person name="Arakawa K."/>
        </authorList>
    </citation>
    <scope>NUCLEOTIDE SEQUENCE [LARGE SCALE GENOMIC DNA]</scope>
</reference>
<dbReference type="Proteomes" id="UP001054945">
    <property type="component" value="Unassembled WGS sequence"/>
</dbReference>
<keyword evidence="3" id="KW-1185">Reference proteome</keyword>
<name>A0AAV4VEJ8_CAEEX</name>
<keyword evidence="1" id="KW-1133">Transmembrane helix</keyword>
<evidence type="ECO:0000313" key="3">
    <source>
        <dbReference type="Proteomes" id="UP001054945"/>
    </source>
</evidence>